<evidence type="ECO:0000256" key="1">
    <source>
        <dbReference type="ARBA" id="ARBA00022679"/>
    </source>
</evidence>
<dbReference type="AlphaFoldDB" id="A0A9Y2AF14"/>
<evidence type="ECO:0000259" key="3">
    <source>
        <dbReference type="Pfam" id="PF12804"/>
    </source>
</evidence>
<accession>A0A9Y2AF14</accession>
<protein>
    <submittedName>
        <fullName evidence="4">Phosphocholine cytidylyltransferase family protein</fullName>
    </submittedName>
</protein>
<proteinExistence type="predicted"/>
<dbReference type="EMBL" id="CP120678">
    <property type="protein sequence ID" value="WIW70390.1"/>
    <property type="molecule type" value="Genomic_DNA"/>
</dbReference>
<evidence type="ECO:0000313" key="4">
    <source>
        <dbReference type="EMBL" id="WIW70390.1"/>
    </source>
</evidence>
<evidence type="ECO:0000256" key="2">
    <source>
        <dbReference type="ARBA" id="ARBA00022695"/>
    </source>
</evidence>
<keyword evidence="1" id="KW-0808">Transferase</keyword>
<reference evidence="4" key="1">
    <citation type="submission" date="2023-03" db="EMBL/GenBank/DDBJ databases">
        <title>Selenobaculum gbiensis gen. nov. sp. nov., a new bacterium isolated from the gut microbiota of IBD patient.</title>
        <authorList>
            <person name="Yeo S."/>
            <person name="Park H."/>
            <person name="Huh C.S."/>
        </authorList>
    </citation>
    <scope>NUCLEOTIDE SEQUENCE</scope>
    <source>
        <strain evidence="4">ICN-92133</strain>
    </source>
</reference>
<organism evidence="4 5">
    <name type="scientific">Selenobaculum gibii</name>
    <dbReference type="NCBI Taxonomy" id="3054208"/>
    <lineage>
        <taxon>Bacteria</taxon>
        <taxon>Bacillati</taxon>
        <taxon>Bacillota</taxon>
        <taxon>Negativicutes</taxon>
        <taxon>Selenomonadales</taxon>
        <taxon>Selenomonadaceae</taxon>
        <taxon>Selenobaculum</taxon>
    </lineage>
</organism>
<evidence type="ECO:0000313" key="5">
    <source>
        <dbReference type="Proteomes" id="UP001243623"/>
    </source>
</evidence>
<dbReference type="Proteomes" id="UP001243623">
    <property type="component" value="Chromosome"/>
</dbReference>
<dbReference type="Pfam" id="PF12804">
    <property type="entry name" value="NTP_transf_3"/>
    <property type="match status" value="1"/>
</dbReference>
<keyword evidence="5" id="KW-1185">Reference proteome</keyword>
<dbReference type="InterPro" id="IPR025877">
    <property type="entry name" value="MobA-like_NTP_Trfase"/>
</dbReference>
<gene>
    <name evidence="4" type="ORF">P3F81_10915</name>
</gene>
<sequence length="242" mass="28614">MKAIIMAAGVGSRISRNIDKPKCLLEIEGISIIRKTVEMLLANNIKVAVVVGYLHNQIENELKEHEVEIYYNPFFRATNSLGSLWFAKEFIQDDEELLLMNADVFWEQDILNILLSEEKEAVLLADSSSVRVRDGDYFFGCKDNKIVKYGKDLAMELRTHEYVGICKVKPSFMPAFKSMMNKLIEEEKYNYWWEDILYQCSATENVYVRDVYNYFWAEVDFIEDYERIMGYVWKRKQDKYYI</sequence>
<keyword evidence="2 4" id="KW-0548">Nucleotidyltransferase</keyword>
<dbReference type="InterPro" id="IPR029044">
    <property type="entry name" value="Nucleotide-diphossugar_trans"/>
</dbReference>
<dbReference type="CDD" id="cd02523">
    <property type="entry name" value="PC_cytidylyltransferase"/>
    <property type="match status" value="1"/>
</dbReference>
<dbReference type="PANTHER" id="PTHR43584">
    <property type="entry name" value="NUCLEOTIDYL TRANSFERASE"/>
    <property type="match status" value="1"/>
</dbReference>
<feature type="domain" description="MobA-like NTP transferase" evidence="3">
    <location>
        <begin position="3"/>
        <end position="125"/>
    </location>
</feature>
<dbReference type="PANTHER" id="PTHR43584:SF5">
    <property type="entry name" value="PROTEIN LICC"/>
    <property type="match status" value="1"/>
</dbReference>
<dbReference type="Gene3D" id="3.90.550.10">
    <property type="entry name" value="Spore Coat Polysaccharide Biosynthesis Protein SpsA, Chain A"/>
    <property type="match status" value="1"/>
</dbReference>
<dbReference type="RefSeq" id="WP_147670168.1">
    <property type="nucleotide sequence ID" value="NZ_CP120678.1"/>
</dbReference>
<dbReference type="SUPFAM" id="SSF53448">
    <property type="entry name" value="Nucleotide-diphospho-sugar transferases"/>
    <property type="match status" value="1"/>
</dbReference>
<name>A0A9Y2AF14_9FIRM</name>
<dbReference type="GO" id="GO:0016779">
    <property type="term" value="F:nucleotidyltransferase activity"/>
    <property type="evidence" value="ECO:0007669"/>
    <property type="project" value="UniProtKB-KW"/>
</dbReference>
<dbReference type="KEGG" id="sgbi:P3F81_10915"/>
<dbReference type="InterPro" id="IPR050065">
    <property type="entry name" value="GlmU-like"/>
</dbReference>